<dbReference type="AlphaFoldDB" id="A0A382P7N6"/>
<feature type="non-terminal residue" evidence="1">
    <location>
        <position position="357"/>
    </location>
</feature>
<sequence length="357" mass="39599">DNFCLLPIWPDQNSKAWPLVGEEVVCLPSSAAIRKLLPDVPMLDESVSEMAHVKDLSIDPVGIDRIIHALAPDAKPPFSIPHERDRILEVQDYLLTSGEKLSSDDREALAELPVFLDDTQTPRPLSVLVQTDDVRLRQLYAGTEISLFLDAQSSSMKLAEVLGLAARITECTPETLIGDIAFGVKNDGFSQLTNEPAKSNEVLHYLSDKSGQIPVHAIEMLMKLPLFPDEKGKLGVMKSSQSSAEKKGMYAVQPELRRMVSAIGYQLLDSKIQEALMPLLRRANISVVKLRRTVELLAVKSMKKAPAIDVEILAELHEFLFEERKELEKHFPAQVRPGLAEGNPRLCGLKIWPTVTG</sequence>
<protein>
    <submittedName>
        <fullName evidence="1">Uncharacterized protein</fullName>
    </submittedName>
</protein>
<accession>A0A382P7N6</accession>
<evidence type="ECO:0000313" key="1">
    <source>
        <dbReference type="EMBL" id="SVC69276.1"/>
    </source>
</evidence>
<proteinExistence type="predicted"/>
<dbReference type="EMBL" id="UINC01105384">
    <property type="protein sequence ID" value="SVC69276.1"/>
    <property type="molecule type" value="Genomic_DNA"/>
</dbReference>
<reference evidence="1" key="1">
    <citation type="submission" date="2018-05" db="EMBL/GenBank/DDBJ databases">
        <authorList>
            <person name="Lanie J.A."/>
            <person name="Ng W.-L."/>
            <person name="Kazmierczak K.M."/>
            <person name="Andrzejewski T.M."/>
            <person name="Davidsen T.M."/>
            <person name="Wayne K.J."/>
            <person name="Tettelin H."/>
            <person name="Glass J.I."/>
            <person name="Rusch D."/>
            <person name="Podicherti R."/>
            <person name="Tsui H.-C.T."/>
            <person name="Winkler M.E."/>
        </authorList>
    </citation>
    <scope>NUCLEOTIDE SEQUENCE</scope>
</reference>
<feature type="non-terminal residue" evidence="1">
    <location>
        <position position="1"/>
    </location>
</feature>
<name>A0A382P7N6_9ZZZZ</name>
<organism evidence="1">
    <name type="scientific">marine metagenome</name>
    <dbReference type="NCBI Taxonomy" id="408172"/>
    <lineage>
        <taxon>unclassified sequences</taxon>
        <taxon>metagenomes</taxon>
        <taxon>ecological metagenomes</taxon>
    </lineage>
</organism>
<gene>
    <name evidence="1" type="ORF">METZ01_LOCUS322130</name>
</gene>